<keyword evidence="3 6" id="KW-0812">Transmembrane</keyword>
<evidence type="ECO:0000256" key="4">
    <source>
        <dbReference type="ARBA" id="ARBA00022989"/>
    </source>
</evidence>
<dbReference type="RefSeq" id="WP_345585577.1">
    <property type="nucleotide sequence ID" value="NZ_BAABJG010000003.1"/>
</dbReference>
<evidence type="ECO:0000256" key="5">
    <source>
        <dbReference type="ARBA" id="ARBA00023136"/>
    </source>
</evidence>
<feature type="transmembrane region" description="Helical" evidence="6">
    <location>
        <begin position="68"/>
        <end position="88"/>
    </location>
</feature>
<comment type="caution">
    <text evidence="7">The sequence shown here is derived from an EMBL/GenBank/DDBJ whole genome shotgun (WGS) entry which is preliminary data.</text>
</comment>
<reference evidence="8" key="1">
    <citation type="journal article" date="2019" name="Int. J. Syst. Evol. Microbiol.">
        <title>The Global Catalogue of Microorganisms (GCM) 10K type strain sequencing project: providing services to taxonomists for standard genome sequencing and annotation.</title>
        <authorList>
            <consortium name="The Broad Institute Genomics Platform"/>
            <consortium name="The Broad Institute Genome Sequencing Center for Infectious Disease"/>
            <person name="Wu L."/>
            <person name="Ma J."/>
        </authorList>
    </citation>
    <scope>NUCLEOTIDE SEQUENCE [LARGE SCALE GENOMIC DNA]</scope>
    <source>
        <strain evidence="8">CCUG 53270</strain>
    </source>
</reference>
<evidence type="ECO:0000256" key="3">
    <source>
        <dbReference type="ARBA" id="ARBA00022692"/>
    </source>
</evidence>
<dbReference type="InterPro" id="IPR001123">
    <property type="entry name" value="LeuE-type"/>
</dbReference>
<dbReference type="Pfam" id="PF01810">
    <property type="entry name" value="LysE"/>
    <property type="match status" value="1"/>
</dbReference>
<evidence type="ECO:0000313" key="7">
    <source>
        <dbReference type="EMBL" id="MFD1221550.1"/>
    </source>
</evidence>
<feature type="transmembrane region" description="Helical" evidence="6">
    <location>
        <begin position="171"/>
        <end position="190"/>
    </location>
</feature>
<organism evidence="7 8">
    <name type="scientific">Paenibacillus vulneris</name>
    <dbReference type="NCBI Taxonomy" id="1133364"/>
    <lineage>
        <taxon>Bacteria</taxon>
        <taxon>Bacillati</taxon>
        <taxon>Bacillota</taxon>
        <taxon>Bacilli</taxon>
        <taxon>Bacillales</taxon>
        <taxon>Paenibacillaceae</taxon>
        <taxon>Paenibacillus</taxon>
    </lineage>
</organism>
<evidence type="ECO:0000256" key="1">
    <source>
        <dbReference type="ARBA" id="ARBA00004651"/>
    </source>
</evidence>
<dbReference type="PANTHER" id="PTHR30086">
    <property type="entry name" value="ARGININE EXPORTER PROTEIN ARGO"/>
    <property type="match status" value="1"/>
</dbReference>
<feature type="transmembrane region" description="Helical" evidence="6">
    <location>
        <begin position="6"/>
        <end position="28"/>
    </location>
</feature>
<proteinExistence type="predicted"/>
<evidence type="ECO:0000256" key="2">
    <source>
        <dbReference type="ARBA" id="ARBA00022475"/>
    </source>
</evidence>
<feature type="transmembrane region" description="Helical" evidence="6">
    <location>
        <begin position="136"/>
        <end position="159"/>
    </location>
</feature>
<evidence type="ECO:0000256" key="6">
    <source>
        <dbReference type="SAM" id="Phobius"/>
    </source>
</evidence>
<dbReference type="PANTHER" id="PTHR30086:SF20">
    <property type="entry name" value="ARGININE EXPORTER PROTEIN ARGO-RELATED"/>
    <property type="match status" value="1"/>
</dbReference>
<evidence type="ECO:0000313" key="8">
    <source>
        <dbReference type="Proteomes" id="UP001597180"/>
    </source>
</evidence>
<protein>
    <submittedName>
        <fullName evidence="7">LysE family translocator</fullName>
    </submittedName>
</protein>
<name>A0ABW3UPP9_9BACL</name>
<dbReference type="Proteomes" id="UP001597180">
    <property type="component" value="Unassembled WGS sequence"/>
</dbReference>
<comment type="subcellular location">
    <subcellularLocation>
        <location evidence="1">Cell membrane</location>
        <topology evidence="1">Multi-pass membrane protein</topology>
    </subcellularLocation>
</comment>
<keyword evidence="8" id="KW-1185">Reference proteome</keyword>
<sequence>MDMTSFLIYCVIATFTPGPTNLVILSTVNHFGAKQAMKYSYGAAAGFGLLLVISAVLNNLLITVIPKILIAMQVVGSIYMLYLAYLMCKSHSSNPTGNQTATFLSGFMMQFLNPKVVLFSWTVIPAFVMPHYSTASAVTVSIVALTLIGFLAFTTWVLFGRVFKSFFQKHNRIASVMMALLLVYAALMIWL</sequence>
<keyword evidence="4 6" id="KW-1133">Transmembrane helix</keyword>
<keyword evidence="5 6" id="KW-0472">Membrane</keyword>
<gene>
    <name evidence="7" type="ORF">ACFQ4B_15645</name>
</gene>
<dbReference type="EMBL" id="JBHTLU010000019">
    <property type="protein sequence ID" value="MFD1221550.1"/>
    <property type="molecule type" value="Genomic_DNA"/>
</dbReference>
<accession>A0ABW3UPP9</accession>
<feature type="transmembrane region" description="Helical" evidence="6">
    <location>
        <begin position="100"/>
        <end position="124"/>
    </location>
</feature>
<feature type="transmembrane region" description="Helical" evidence="6">
    <location>
        <begin position="40"/>
        <end position="62"/>
    </location>
</feature>
<keyword evidence="2" id="KW-1003">Cell membrane</keyword>